<evidence type="ECO:0000256" key="1">
    <source>
        <dbReference type="SAM" id="Coils"/>
    </source>
</evidence>
<evidence type="ECO:0000313" key="3">
    <source>
        <dbReference type="Proteomes" id="UP001600943"/>
    </source>
</evidence>
<dbReference type="Pfam" id="PF14284">
    <property type="entry name" value="PcfJ"/>
    <property type="match status" value="1"/>
</dbReference>
<protein>
    <recommendedName>
        <fullName evidence="4">PcfJ-like protein</fullName>
    </recommendedName>
</protein>
<dbReference type="InterPro" id="IPR025586">
    <property type="entry name" value="PcfJ"/>
</dbReference>
<keyword evidence="3" id="KW-1185">Reference proteome</keyword>
<evidence type="ECO:0000313" key="2">
    <source>
        <dbReference type="EMBL" id="GAA6410621.1"/>
    </source>
</evidence>
<name>A0ABQ0BGN5_9FIRM</name>
<sequence length="655" mass="77049">MKRTAILKNTPPCERPEQISNEVQGVSQIVEFGGKEILNIDLFYMGHLRSRYFADKEEKSHAAFADGKWYSCMINNVARVCKDLDTIKGDGYYYGDDWEFATEEDKETALNYLGNYNVTNFEVCCNQVKYERAYQRKCRRIDEMMGKIPCVPDAMENWVQQEIFPGNYLFFKKGKKRTDYACTACGGRGWKKKGWKHGEMTVCPKCGAIIKAYSRKQEQTAKAPVILLQQHGEEWLERQFRAVCTWKAGEKKEIELYEEVRAIIPKGECWGKVYYGTESQADEFAQDWWDKNQLNKRFVSSYLYPGNLDEVLPYGDLQTSGLDLLARQKEKLNVNKFITTFHQRPWLEYMAKAGLTNLVADIVDRYGWWGNPESICTHGQSLQAALQLDGNRTARMKQINGGLNTLEWLQYEEEMEFLEKKIKITQKSLEYLNKKKVKKSECEDILKELKSVNRMVNYMIKQKIATNRLAQTWRDYLRMARDEGMDTTDDIVRLPKDLKARHDQLVELRNARRDAERLEKEKKKHQVLDERIREHLPEVKRYFWEDDTYMIIPAGRCEELVTEGRTLHHCVGSSDHYMEMMAKGKSWILFLRKKENLHKAYYTIEIRLEDDRILQYYSEFDRKPDQAIISKVLNKFKKNIKQQQDPVRIQVVAIA</sequence>
<gene>
    <name evidence="2" type="ORF">K040078D81_47380</name>
</gene>
<evidence type="ECO:0008006" key="4">
    <source>
        <dbReference type="Google" id="ProtNLM"/>
    </source>
</evidence>
<comment type="caution">
    <text evidence="2">The sequence shown here is derived from an EMBL/GenBank/DDBJ whole genome shotgun (WGS) entry which is preliminary data.</text>
</comment>
<feature type="coiled-coil region" evidence="1">
    <location>
        <begin position="501"/>
        <end position="528"/>
    </location>
</feature>
<organism evidence="2 3">
    <name type="scientific">Blautia hominis</name>
    <dbReference type="NCBI Taxonomy" id="2025493"/>
    <lineage>
        <taxon>Bacteria</taxon>
        <taxon>Bacillati</taxon>
        <taxon>Bacillota</taxon>
        <taxon>Clostridia</taxon>
        <taxon>Lachnospirales</taxon>
        <taxon>Lachnospiraceae</taxon>
        <taxon>Blautia</taxon>
    </lineage>
</organism>
<keyword evidence="1" id="KW-0175">Coiled coil</keyword>
<dbReference type="Proteomes" id="UP001600943">
    <property type="component" value="Unassembled WGS sequence"/>
</dbReference>
<dbReference type="RefSeq" id="WP_244807234.1">
    <property type="nucleotide sequence ID" value="NZ_BAABYW010000001.1"/>
</dbReference>
<reference evidence="2 3" key="1">
    <citation type="submission" date="2024-04" db="EMBL/GenBank/DDBJ databases">
        <title>Defined microbial consortia suppress multidrug-resistant proinflammatory Enterobacteriaceae via ecological control.</title>
        <authorList>
            <person name="Furuichi M."/>
            <person name="Kawaguchi T."/>
            <person name="Pust M."/>
            <person name="Yasuma K."/>
            <person name="Plichta D."/>
            <person name="Hasegawa N."/>
            <person name="Ohya T."/>
            <person name="Bhattarai S."/>
            <person name="Sasajima S."/>
            <person name="Aoto Y."/>
            <person name="Tuganbaev T."/>
            <person name="Yaginuma M."/>
            <person name="Ueda M."/>
            <person name="Okahashi N."/>
            <person name="Amafuji K."/>
            <person name="Kiridooshi Y."/>
            <person name="Sugita K."/>
            <person name="Strazar M."/>
            <person name="Skelly A."/>
            <person name="Suda W."/>
            <person name="Hattori M."/>
            <person name="Nakamoto N."/>
            <person name="Caballero S."/>
            <person name="Norman J."/>
            <person name="Olle B."/>
            <person name="Tanoue T."/>
            <person name="Arita M."/>
            <person name="Bucci V."/>
            <person name="Atarashi K."/>
            <person name="Xavier R."/>
            <person name="Honda K."/>
        </authorList>
    </citation>
    <scope>NUCLEOTIDE SEQUENCE [LARGE SCALE GENOMIC DNA]</scope>
    <source>
        <strain evidence="3">k04-0078-D8-1</strain>
    </source>
</reference>
<dbReference type="EMBL" id="BAABYW010000001">
    <property type="protein sequence ID" value="GAA6410621.1"/>
    <property type="molecule type" value="Genomic_DNA"/>
</dbReference>
<accession>A0ABQ0BGN5</accession>
<proteinExistence type="predicted"/>